<feature type="region of interest" description="Disordered" evidence="1">
    <location>
        <begin position="1"/>
        <end position="69"/>
    </location>
</feature>
<gene>
    <name evidence="3" type="primary">LOC112212983</name>
</gene>
<sequence>MSKREMENLFLSESNSSEEEGFYEDYTNSDSSDEEEIRFPRNKDINRVTSSDSDSDIDKRNRSDIERNEDTVDEILQELVIKEERRTDDTEESTIQFDE</sequence>
<reference evidence="3" key="1">
    <citation type="submission" date="2025-08" db="UniProtKB">
        <authorList>
            <consortium name="RefSeq"/>
        </authorList>
    </citation>
    <scope>IDENTIFICATION</scope>
</reference>
<dbReference type="AlphaFoldDB" id="A0A6P6FDD5"/>
<feature type="compositionally biased region" description="Basic and acidic residues" evidence="1">
    <location>
        <begin position="37"/>
        <end position="46"/>
    </location>
</feature>
<dbReference type="Proteomes" id="UP000515180">
    <property type="component" value="Unplaced"/>
</dbReference>
<accession>A0A6P6FDD5</accession>
<feature type="compositionally biased region" description="Basic and acidic residues" evidence="1">
    <location>
        <begin position="56"/>
        <end position="69"/>
    </location>
</feature>
<dbReference type="RefSeq" id="XP_024224035.1">
    <property type="nucleotide sequence ID" value="XM_024368267.2"/>
</dbReference>
<evidence type="ECO:0000313" key="3">
    <source>
        <dbReference type="RefSeq" id="XP_024224035.1"/>
    </source>
</evidence>
<keyword evidence="2" id="KW-1185">Reference proteome</keyword>
<protein>
    <submittedName>
        <fullName evidence="3">Uncharacterized protein LOC112212983</fullName>
    </submittedName>
</protein>
<dbReference type="KEGG" id="bim:112212983"/>
<name>A0A6P6FDD5_BOMIM</name>
<organism evidence="2 3">
    <name type="scientific">Bombus impatiens</name>
    <name type="common">Bumblebee</name>
    <dbReference type="NCBI Taxonomy" id="132113"/>
    <lineage>
        <taxon>Eukaryota</taxon>
        <taxon>Metazoa</taxon>
        <taxon>Ecdysozoa</taxon>
        <taxon>Arthropoda</taxon>
        <taxon>Hexapoda</taxon>
        <taxon>Insecta</taxon>
        <taxon>Pterygota</taxon>
        <taxon>Neoptera</taxon>
        <taxon>Endopterygota</taxon>
        <taxon>Hymenoptera</taxon>
        <taxon>Apocrita</taxon>
        <taxon>Aculeata</taxon>
        <taxon>Apoidea</taxon>
        <taxon>Anthophila</taxon>
        <taxon>Apidae</taxon>
        <taxon>Bombus</taxon>
        <taxon>Pyrobombus</taxon>
    </lineage>
</organism>
<dbReference type="OrthoDB" id="7615991at2759"/>
<dbReference type="GeneID" id="112212983"/>
<proteinExistence type="predicted"/>
<evidence type="ECO:0000313" key="2">
    <source>
        <dbReference type="Proteomes" id="UP000515180"/>
    </source>
</evidence>
<evidence type="ECO:0000256" key="1">
    <source>
        <dbReference type="SAM" id="MobiDB-lite"/>
    </source>
</evidence>